<evidence type="ECO:0000313" key="5">
    <source>
        <dbReference type="EMBL" id="GAA2046620.1"/>
    </source>
</evidence>
<dbReference type="SUPFAM" id="SSF52518">
    <property type="entry name" value="Thiamin diphosphate-binding fold (THDP-binding)"/>
    <property type="match status" value="1"/>
</dbReference>
<keyword evidence="3" id="KW-0786">Thiamine pyrophosphate</keyword>
<dbReference type="CDD" id="cd07036">
    <property type="entry name" value="TPP_PYR_E1-PDHc-beta_like"/>
    <property type="match status" value="1"/>
</dbReference>
<evidence type="ECO:0000256" key="3">
    <source>
        <dbReference type="ARBA" id="ARBA00023052"/>
    </source>
</evidence>
<dbReference type="InterPro" id="IPR009014">
    <property type="entry name" value="Transketo_C/PFOR_II"/>
</dbReference>
<dbReference type="Proteomes" id="UP001501461">
    <property type="component" value="Unassembled WGS sequence"/>
</dbReference>
<sequence>MTTVFEETSTGTKTLTIGQAVNRALADELAADERVLIQGEDIGALGGVYRVTEGLAARFGSDRVVDAPLGEAGIVGTSIGLAQAGFIPVAEIQFDGFVYPAFDQIVSQLAKMHSRFRGAQQFPVTIRLPYGGGIGSVEHHSESPEAYFAHTAGLKVVTYSNAHDAYWVTRAAIRSADPVMLLEPKKHYFVRGEVDFDAQTKDPFATVEARPGTDGTLLAWGPQVSTALAAAEAGVEDGYDLQVLDIRGLSPLDMATIAEAVKTTGRAVIVHESSTFVGFGAEISAGLMEHAFLSLEAPVQRVGGYHMPYPPSRLEQDYLPSVDRILDAVDETFTY</sequence>
<dbReference type="SUPFAM" id="SSF52922">
    <property type="entry name" value="TK C-terminal domain-like"/>
    <property type="match status" value="1"/>
</dbReference>
<evidence type="ECO:0000259" key="4">
    <source>
        <dbReference type="SMART" id="SM00861"/>
    </source>
</evidence>
<dbReference type="Gene3D" id="3.40.50.920">
    <property type="match status" value="1"/>
</dbReference>
<evidence type="ECO:0000256" key="2">
    <source>
        <dbReference type="ARBA" id="ARBA00023002"/>
    </source>
</evidence>
<dbReference type="PANTHER" id="PTHR43257:SF2">
    <property type="entry name" value="PYRUVATE DEHYDROGENASE E1 COMPONENT SUBUNIT BETA"/>
    <property type="match status" value="1"/>
</dbReference>
<dbReference type="RefSeq" id="WP_343960152.1">
    <property type="nucleotide sequence ID" value="NZ_BAAAMN010000072.1"/>
</dbReference>
<protein>
    <submittedName>
        <fullName evidence="5">Alpha-ketoacid dehydrogenase subunit beta</fullName>
    </submittedName>
</protein>
<dbReference type="SMART" id="SM00861">
    <property type="entry name" value="Transket_pyr"/>
    <property type="match status" value="1"/>
</dbReference>
<organism evidence="5 6">
    <name type="scientific">Yaniella flava</name>
    <dbReference type="NCBI Taxonomy" id="287930"/>
    <lineage>
        <taxon>Bacteria</taxon>
        <taxon>Bacillati</taxon>
        <taxon>Actinomycetota</taxon>
        <taxon>Actinomycetes</taxon>
        <taxon>Micrococcales</taxon>
        <taxon>Micrococcaceae</taxon>
        <taxon>Yaniella</taxon>
    </lineage>
</organism>
<dbReference type="Gene3D" id="3.40.50.970">
    <property type="match status" value="1"/>
</dbReference>
<dbReference type="InterPro" id="IPR005475">
    <property type="entry name" value="Transketolase-like_Pyr-bd"/>
</dbReference>
<dbReference type="InterPro" id="IPR029061">
    <property type="entry name" value="THDP-binding"/>
</dbReference>
<comment type="caution">
    <text evidence="5">The sequence shown here is derived from an EMBL/GenBank/DDBJ whole genome shotgun (WGS) entry which is preliminary data.</text>
</comment>
<evidence type="ECO:0000256" key="1">
    <source>
        <dbReference type="ARBA" id="ARBA00001964"/>
    </source>
</evidence>
<comment type="cofactor">
    <cofactor evidence="1">
        <name>thiamine diphosphate</name>
        <dbReference type="ChEBI" id="CHEBI:58937"/>
    </cofactor>
</comment>
<dbReference type="EMBL" id="BAAAMN010000072">
    <property type="protein sequence ID" value="GAA2046620.1"/>
    <property type="molecule type" value="Genomic_DNA"/>
</dbReference>
<dbReference type="Pfam" id="PF02779">
    <property type="entry name" value="Transket_pyr"/>
    <property type="match status" value="1"/>
</dbReference>
<accession>A0ABP5GL07</accession>
<name>A0ABP5GL07_9MICC</name>
<feature type="domain" description="Transketolase-like pyrimidine-binding" evidence="4">
    <location>
        <begin position="15"/>
        <end position="190"/>
    </location>
</feature>
<gene>
    <name evidence="5" type="ORF">GCM10009720_29400</name>
</gene>
<keyword evidence="6" id="KW-1185">Reference proteome</keyword>
<evidence type="ECO:0000313" key="6">
    <source>
        <dbReference type="Proteomes" id="UP001501461"/>
    </source>
</evidence>
<dbReference type="Pfam" id="PF02780">
    <property type="entry name" value="Transketolase_C"/>
    <property type="match status" value="1"/>
</dbReference>
<dbReference type="PANTHER" id="PTHR43257">
    <property type="entry name" value="PYRUVATE DEHYDROGENASE E1 COMPONENT BETA SUBUNIT"/>
    <property type="match status" value="1"/>
</dbReference>
<dbReference type="InterPro" id="IPR033248">
    <property type="entry name" value="Transketolase_C"/>
</dbReference>
<reference evidence="6" key="1">
    <citation type="journal article" date="2019" name="Int. J. Syst. Evol. Microbiol.">
        <title>The Global Catalogue of Microorganisms (GCM) 10K type strain sequencing project: providing services to taxonomists for standard genome sequencing and annotation.</title>
        <authorList>
            <consortium name="The Broad Institute Genomics Platform"/>
            <consortium name="The Broad Institute Genome Sequencing Center for Infectious Disease"/>
            <person name="Wu L."/>
            <person name="Ma J."/>
        </authorList>
    </citation>
    <scope>NUCLEOTIDE SEQUENCE [LARGE SCALE GENOMIC DNA]</scope>
    <source>
        <strain evidence="6">JCM 13595</strain>
    </source>
</reference>
<keyword evidence="2" id="KW-0560">Oxidoreductase</keyword>
<proteinExistence type="predicted"/>